<feature type="region of interest" description="Disordered" evidence="1">
    <location>
        <begin position="10"/>
        <end position="38"/>
    </location>
</feature>
<evidence type="ECO:0008006" key="4">
    <source>
        <dbReference type="Google" id="ProtNLM"/>
    </source>
</evidence>
<name>A0A438DBL1_VITVI</name>
<evidence type="ECO:0000256" key="1">
    <source>
        <dbReference type="SAM" id="MobiDB-lite"/>
    </source>
</evidence>
<dbReference type="PANTHER" id="PTHR33223">
    <property type="entry name" value="CCHC-TYPE DOMAIN-CONTAINING PROTEIN"/>
    <property type="match status" value="1"/>
</dbReference>
<sequence>MASIQEALASLRQEIGSQQSRQPVVPDEMSYDSLPPPPPPPVLIVPQALPYLLHGHLRQLRVSENSVAWDDLESIPVAILPTKFRMPDIERYTGVGCPRIHLLLYDIVMRTHGLDESQMTTLFPLSLSGVAQHWFASLESS</sequence>
<dbReference type="EMBL" id="QGNW01001704">
    <property type="protein sequence ID" value="RVW32835.1"/>
    <property type="molecule type" value="Genomic_DNA"/>
</dbReference>
<dbReference type="Proteomes" id="UP000288805">
    <property type="component" value="Unassembled WGS sequence"/>
</dbReference>
<gene>
    <name evidence="2" type="ORF">CK203_107192</name>
</gene>
<organism evidence="2 3">
    <name type="scientific">Vitis vinifera</name>
    <name type="common">Grape</name>
    <dbReference type="NCBI Taxonomy" id="29760"/>
    <lineage>
        <taxon>Eukaryota</taxon>
        <taxon>Viridiplantae</taxon>
        <taxon>Streptophyta</taxon>
        <taxon>Embryophyta</taxon>
        <taxon>Tracheophyta</taxon>
        <taxon>Spermatophyta</taxon>
        <taxon>Magnoliopsida</taxon>
        <taxon>eudicotyledons</taxon>
        <taxon>Gunneridae</taxon>
        <taxon>Pentapetalae</taxon>
        <taxon>rosids</taxon>
        <taxon>Vitales</taxon>
        <taxon>Vitaceae</taxon>
        <taxon>Viteae</taxon>
        <taxon>Vitis</taxon>
    </lineage>
</organism>
<proteinExistence type="predicted"/>
<evidence type="ECO:0000313" key="2">
    <source>
        <dbReference type="EMBL" id="RVW32835.1"/>
    </source>
</evidence>
<dbReference type="AlphaFoldDB" id="A0A438DBL1"/>
<protein>
    <recommendedName>
        <fullName evidence="4">Retrotransposon gag domain-containing protein</fullName>
    </recommendedName>
</protein>
<accession>A0A438DBL1</accession>
<dbReference type="PANTHER" id="PTHR33223:SF8">
    <property type="entry name" value="OS04G0172440 PROTEIN"/>
    <property type="match status" value="1"/>
</dbReference>
<reference evidence="2 3" key="1">
    <citation type="journal article" date="2018" name="PLoS Genet.">
        <title>Population sequencing reveals clonal diversity and ancestral inbreeding in the grapevine cultivar Chardonnay.</title>
        <authorList>
            <person name="Roach M.J."/>
            <person name="Johnson D.L."/>
            <person name="Bohlmann J."/>
            <person name="van Vuuren H.J."/>
            <person name="Jones S.J."/>
            <person name="Pretorius I.S."/>
            <person name="Schmidt S.A."/>
            <person name="Borneman A.R."/>
        </authorList>
    </citation>
    <scope>NUCLEOTIDE SEQUENCE [LARGE SCALE GENOMIC DNA]</scope>
    <source>
        <strain evidence="3">cv. Chardonnay</strain>
        <tissue evidence="2">Leaf</tissue>
    </source>
</reference>
<comment type="caution">
    <text evidence="2">The sequence shown here is derived from an EMBL/GenBank/DDBJ whole genome shotgun (WGS) entry which is preliminary data.</text>
</comment>
<evidence type="ECO:0000313" key="3">
    <source>
        <dbReference type="Proteomes" id="UP000288805"/>
    </source>
</evidence>